<keyword evidence="2" id="KW-0813">Transport</keyword>
<evidence type="ECO:0000256" key="3">
    <source>
        <dbReference type="ARBA" id="ARBA00022741"/>
    </source>
</evidence>
<keyword evidence="4" id="KW-0067">ATP-binding</keyword>
<accession>F8FPE3</accession>
<comment type="similarity">
    <text evidence="1">Belongs to the ABC transporter superfamily.</text>
</comment>
<dbReference type="PROSITE" id="PS00211">
    <property type="entry name" value="ABC_TRANSPORTER_1"/>
    <property type="match status" value="1"/>
</dbReference>
<dbReference type="InterPro" id="IPR027417">
    <property type="entry name" value="P-loop_NTPase"/>
</dbReference>
<dbReference type="PANTHER" id="PTHR43335">
    <property type="entry name" value="ABC TRANSPORTER, ATP-BINDING PROTEIN"/>
    <property type="match status" value="1"/>
</dbReference>
<dbReference type="Pfam" id="PF00005">
    <property type="entry name" value="ABC_tran"/>
    <property type="match status" value="1"/>
</dbReference>
<evidence type="ECO:0000256" key="4">
    <source>
        <dbReference type="ARBA" id="ARBA00022840"/>
    </source>
</evidence>
<keyword evidence="3" id="KW-0547">Nucleotide-binding</keyword>
<dbReference type="EMBL" id="CP002869">
    <property type="protein sequence ID" value="AEI39093.1"/>
    <property type="molecule type" value="Genomic_DNA"/>
</dbReference>
<evidence type="ECO:0000313" key="6">
    <source>
        <dbReference type="EMBL" id="AEI39093.1"/>
    </source>
</evidence>
<dbReference type="Proteomes" id="UP000006620">
    <property type="component" value="Chromosome"/>
</dbReference>
<dbReference type="PROSITE" id="PS50893">
    <property type="entry name" value="ABC_TRANSPORTER_2"/>
    <property type="match status" value="1"/>
</dbReference>
<dbReference type="InterPro" id="IPR003593">
    <property type="entry name" value="AAA+_ATPase"/>
</dbReference>
<reference evidence="7" key="1">
    <citation type="submission" date="2011-06" db="EMBL/GenBank/DDBJ databases">
        <title>Complete genome sequence of Paenibacillus mucilaginosus KNP414.</title>
        <authorList>
            <person name="Wang J."/>
            <person name="Hu S."/>
            <person name="Hu X."/>
            <person name="Zhang B."/>
            <person name="Dong D."/>
            <person name="Zhang S."/>
            <person name="Zhao K."/>
            <person name="Wu D."/>
        </authorList>
    </citation>
    <scope>NUCLEOTIDE SEQUENCE [LARGE SCALE GENOMIC DNA]</scope>
    <source>
        <strain evidence="7">KNP414</strain>
    </source>
</reference>
<dbReference type="SUPFAM" id="SSF52540">
    <property type="entry name" value="P-loop containing nucleoside triphosphate hydrolases"/>
    <property type="match status" value="1"/>
</dbReference>
<reference evidence="6 7" key="2">
    <citation type="journal article" date="2013" name="Genome Announc.">
        <title>Genome Sequence of Growth-Improving Paenibacillus mucilaginosus Strain KNP414.</title>
        <authorList>
            <person name="Lu J.J."/>
            <person name="Wang J.F."/>
            <person name="Hu X.F."/>
        </authorList>
    </citation>
    <scope>NUCLEOTIDE SEQUENCE [LARGE SCALE GENOMIC DNA]</scope>
    <source>
        <strain evidence="6 7">KNP414</strain>
    </source>
</reference>
<proteinExistence type="inferred from homology"/>
<dbReference type="RefSeq" id="WP_013914259.1">
    <property type="nucleotide sequence ID" value="NC_015690.1"/>
</dbReference>
<sequence length="245" mass="26558">MMNDPVLEVSGLTKLFRSGRGIQEMNLTVGEGEIYGLFGPNGAGKTTLLKLVTGLIPAAGGQVRWFGHSLEDEYEEAMKRVGCVLEAGSTYGYLTAREQLEQVRRHYPGLAAARMDEVLELTGLRPYAGEKTRGFSLGMKQRLALAAALLPRPAFVLLDEPTNGLDIEGILEIRRVIRQLAAEEGVTFLISSHLIGEMEQVCSRAGVLLGGRLVLEGTVPDLLREYGSLEAMYLAAAGRPLREGA</sequence>
<organism evidence="6 7">
    <name type="scientific">Paenibacillus mucilaginosus (strain KNP414)</name>
    <dbReference type="NCBI Taxonomy" id="1036673"/>
    <lineage>
        <taxon>Bacteria</taxon>
        <taxon>Bacillati</taxon>
        <taxon>Bacillota</taxon>
        <taxon>Bacilli</taxon>
        <taxon>Bacillales</taxon>
        <taxon>Paenibacillaceae</taxon>
        <taxon>Paenibacillus</taxon>
    </lineage>
</organism>
<name>F8FPE3_PAEMK</name>
<dbReference type="KEGG" id="pms:KNP414_00468"/>
<feature type="domain" description="ABC transporter" evidence="5">
    <location>
        <begin position="7"/>
        <end position="235"/>
    </location>
</feature>
<dbReference type="Gene3D" id="3.40.50.300">
    <property type="entry name" value="P-loop containing nucleotide triphosphate hydrolases"/>
    <property type="match status" value="1"/>
</dbReference>
<evidence type="ECO:0000256" key="2">
    <source>
        <dbReference type="ARBA" id="ARBA00022448"/>
    </source>
</evidence>
<gene>
    <name evidence="6" type="ordered locus">KNP414_00468</name>
</gene>
<protein>
    <submittedName>
        <fullName evidence="6">ABC transporter related protein</fullName>
    </submittedName>
</protein>
<dbReference type="GO" id="GO:0016887">
    <property type="term" value="F:ATP hydrolysis activity"/>
    <property type="evidence" value="ECO:0007669"/>
    <property type="project" value="InterPro"/>
</dbReference>
<dbReference type="PANTHER" id="PTHR43335:SF4">
    <property type="entry name" value="ABC TRANSPORTER, ATP-BINDING PROTEIN"/>
    <property type="match status" value="1"/>
</dbReference>
<evidence type="ECO:0000313" key="7">
    <source>
        <dbReference type="Proteomes" id="UP000006620"/>
    </source>
</evidence>
<dbReference type="HOGENOM" id="CLU_000604_1_2_9"/>
<dbReference type="PATRIC" id="fig|1036673.3.peg.420"/>
<dbReference type="GO" id="GO:0005524">
    <property type="term" value="F:ATP binding"/>
    <property type="evidence" value="ECO:0007669"/>
    <property type="project" value="UniProtKB-KW"/>
</dbReference>
<dbReference type="InterPro" id="IPR003439">
    <property type="entry name" value="ABC_transporter-like_ATP-bd"/>
</dbReference>
<evidence type="ECO:0000256" key="1">
    <source>
        <dbReference type="ARBA" id="ARBA00005417"/>
    </source>
</evidence>
<dbReference type="InterPro" id="IPR017871">
    <property type="entry name" value="ABC_transporter-like_CS"/>
</dbReference>
<evidence type="ECO:0000259" key="5">
    <source>
        <dbReference type="PROSITE" id="PS50893"/>
    </source>
</evidence>
<dbReference type="AlphaFoldDB" id="F8FPE3"/>
<dbReference type="SMART" id="SM00382">
    <property type="entry name" value="AAA"/>
    <property type="match status" value="1"/>
</dbReference>